<evidence type="ECO:0000259" key="1">
    <source>
        <dbReference type="Pfam" id="PF02254"/>
    </source>
</evidence>
<gene>
    <name evidence="2" type="ORF">COU00_03370</name>
</gene>
<protein>
    <recommendedName>
        <fullName evidence="1">RCK N-terminal domain-containing protein</fullName>
    </recommendedName>
</protein>
<dbReference type="InterPro" id="IPR036291">
    <property type="entry name" value="NAD(P)-bd_dom_sf"/>
</dbReference>
<proteinExistence type="predicted"/>
<feature type="domain" description="RCK N-terminal" evidence="1">
    <location>
        <begin position="2"/>
        <end position="92"/>
    </location>
</feature>
<dbReference type="InterPro" id="IPR003148">
    <property type="entry name" value="RCK_N"/>
</dbReference>
<sequence>MVADFDPEVIKKLKAEKIPCVYGDADDGEFLDELPLNKIKFAVSTIPDFATNLLLIKKIRRVNKPAIVMVISHNIGEAEKLYAVGASYVILPHFLGGNFASDLIAKHGFNSRKYAREKINHLKYLAHRKMIGHEHPMRPTT</sequence>
<dbReference type="SUPFAM" id="SSF51735">
    <property type="entry name" value="NAD(P)-binding Rossmann-fold domains"/>
    <property type="match status" value="1"/>
</dbReference>
<accession>A0A2M6WLI0</accession>
<evidence type="ECO:0000313" key="2">
    <source>
        <dbReference type="EMBL" id="PIT93639.1"/>
    </source>
</evidence>
<dbReference type="Pfam" id="PF02254">
    <property type="entry name" value="TrkA_N"/>
    <property type="match status" value="1"/>
</dbReference>
<organism evidence="2 3">
    <name type="scientific">Candidatus Falkowbacteria bacterium CG10_big_fil_rev_8_21_14_0_10_43_11</name>
    <dbReference type="NCBI Taxonomy" id="1974568"/>
    <lineage>
        <taxon>Bacteria</taxon>
        <taxon>Candidatus Falkowiibacteriota</taxon>
    </lineage>
</organism>
<dbReference type="Proteomes" id="UP000229335">
    <property type="component" value="Unassembled WGS sequence"/>
</dbReference>
<dbReference type="EMBL" id="PFAS01000057">
    <property type="protein sequence ID" value="PIT93639.1"/>
    <property type="molecule type" value="Genomic_DNA"/>
</dbReference>
<comment type="caution">
    <text evidence="2">The sequence shown here is derived from an EMBL/GenBank/DDBJ whole genome shotgun (WGS) entry which is preliminary data.</text>
</comment>
<dbReference type="GO" id="GO:0006813">
    <property type="term" value="P:potassium ion transport"/>
    <property type="evidence" value="ECO:0007669"/>
    <property type="project" value="InterPro"/>
</dbReference>
<name>A0A2M6WLI0_9BACT</name>
<dbReference type="AlphaFoldDB" id="A0A2M6WLI0"/>
<dbReference type="Gene3D" id="3.40.50.720">
    <property type="entry name" value="NAD(P)-binding Rossmann-like Domain"/>
    <property type="match status" value="1"/>
</dbReference>
<evidence type="ECO:0000313" key="3">
    <source>
        <dbReference type="Proteomes" id="UP000229335"/>
    </source>
</evidence>
<reference evidence="3" key="1">
    <citation type="submission" date="2017-09" db="EMBL/GenBank/DDBJ databases">
        <title>Depth-based differentiation of microbial function through sediment-hosted aquifers and enrichment of novel symbionts in the deep terrestrial subsurface.</title>
        <authorList>
            <person name="Probst A.J."/>
            <person name="Ladd B."/>
            <person name="Jarett J.K."/>
            <person name="Geller-Mcgrath D.E."/>
            <person name="Sieber C.M.K."/>
            <person name="Emerson J.B."/>
            <person name="Anantharaman K."/>
            <person name="Thomas B.C."/>
            <person name="Malmstrom R."/>
            <person name="Stieglmeier M."/>
            <person name="Klingl A."/>
            <person name="Woyke T."/>
            <person name="Ryan C.M."/>
            <person name="Banfield J.F."/>
        </authorList>
    </citation>
    <scope>NUCLEOTIDE SEQUENCE [LARGE SCALE GENOMIC DNA]</scope>
</reference>